<name>A0A433QNL1_9FUNG</name>
<feature type="region of interest" description="Disordered" evidence="1">
    <location>
        <begin position="1"/>
        <end position="47"/>
    </location>
</feature>
<dbReference type="EMBL" id="RBNJ01003047">
    <property type="protein sequence ID" value="RUS31349.1"/>
    <property type="molecule type" value="Genomic_DNA"/>
</dbReference>
<feature type="compositionally biased region" description="Basic and acidic residues" evidence="1">
    <location>
        <begin position="10"/>
        <end position="25"/>
    </location>
</feature>
<dbReference type="Proteomes" id="UP000274822">
    <property type="component" value="Unassembled WGS sequence"/>
</dbReference>
<sequence length="90" mass="10089">MGQVFSKTKKLIESRRSQDTSKDSGDYSLPPTCDSHGNPVTEDSKLLDGRQFKKSGSPVYPLPNDIGLARVHNQIFIPSYFINVDTEFKL</sequence>
<accession>A0A433QNL1</accession>
<protein>
    <submittedName>
        <fullName evidence="2">Uncharacterized protein</fullName>
    </submittedName>
</protein>
<evidence type="ECO:0000256" key="1">
    <source>
        <dbReference type="SAM" id="MobiDB-lite"/>
    </source>
</evidence>
<evidence type="ECO:0000313" key="3">
    <source>
        <dbReference type="Proteomes" id="UP000274822"/>
    </source>
</evidence>
<proteinExistence type="predicted"/>
<comment type="caution">
    <text evidence="2">The sequence shown here is derived from an EMBL/GenBank/DDBJ whole genome shotgun (WGS) entry which is preliminary data.</text>
</comment>
<gene>
    <name evidence="2" type="ORF">BC938DRAFT_477998</name>
</gene>
<evidence type="ECO:0000313" key="2">
    <source>
        <dbReference type="EMBL" id="RUS31349.1"/>
    </source>
</evidence>
<dbReference type="AlphaFoldDB" id="A0A433QNL1"/>
<reference evidence="2 3" key="1">
    <citation type="journal article" date="2018" name="New Phytol.">
        <title>Phylogenomics of Endogonaceae and evolution of mycorrhizas within Mucoromycota.</title>
        <authorList>
            <person name="Chang Y."/>
            <person name="Desiro A."/>
            <person name="Na H."/>
            <person name="Sandor L."/>
            <person name="Lipzen A."/>
            <person name="Clum A."/>
            <person name="Barry K."/>
            <person name="Grigoriev I.V."/>
            <person name="Martin F.M."/>
            <person name="Stajich J.E."/>
            <person name="Smith M.E."/>
            <person name="Bonito G."/>
            <person name="Spatafora J.W."/>
        </authorList>
    </citation>
    <scope>NUCLEOTIDE SEQUENCE [LARGE SCALE GENOMIC DNA]</scope>
    <source>
        <strain evidence="2 3">AD002</strain>
    </source>
</reference>
<organism evidence="2 3">
    <name type="scientific">Jimgerdemannia flammicorona</name>
    <dbReference type="NCBI Taxonomy" id="994334"/>
    <lineage>
        <taxon>Eukaryota</taxon>
        <taxon>Fungi</taxon>
        <taxon>Fungi incertae sedis</taxon>
        <taxon>Mucoromycota</taxon>
        <taxon>Mucoromycotina</taxon>
        <taxon>Endogonomycetes</taxon>
        <taxon>Endogonales</taxon>
        <taxon>Endogonaceae</taxon>
        <taxon>Jimgerdemannia</taxon>
    </lineage>
</organism>
<keyword evidence="3" id="KW-1185">Reference proteome</keyword>